<dbReference type="EMBL" id="GEZM01036326">
    <property type="protein sequence ID" value="JAV82807.1"/>
    <property type="molecule type" value="Transcribed_RNA"/>
</dbReference>
<name>A0A1Y1MHP1_PHOPY</name>
<evidence type="ECO:0000313" key="1">
    <source>
        <dbReference type="EMBL" id="JAV82807.1"/>
    </source>
</evidence>
<dbReference type="EMBL" id="GEZM01036336">
    <property type="protein sequence ID" value="JAV82777.1"/>
    <property type="molecule type" value="Transcribed_RNA"/>
</dbReference>
<organism evidence="1">
    <name type="scientific">Photinus pyralis</name>
    <name type="common">Common eastern firefly</name>
    <name type="synonym">Lampyris pyralis</name>
    <dbReference type="NCBI Taxonomy" id="7054"/>
    <lineage>
        <taxon>Eukaryota</taxon>
        <taxon>Metazoa</taxon>
        <taxon>Ecdysozoa</taxon>
        <taxon>Arthropoda</taxon>
        <taxon>Hexapoda</taxon>
        <taxon>Insecta</taxon>
        <taxon>Pterygota</taxon>
        <taxon>Neoptera</taxon>
        <taxon>Endopterygota</taxon>
        <taxon>Coleoptera</taxon>
        <taxon>Polyphaga</taxon>
        <taxon>Elateriformia</taxon>
        <taxon>Elateroidea</taxon>
        <taxon>Lampyridae</taxon>
        <taxon>Lampyrinae</taxon>
        <taxon>Photinus</taxon>
    </lineage>
</organism>
<dbReference type="EMBL" id="GEZM01036334">
    <property type="protein sequence ID" value="JAV82781.1"/>
    <property type="molecule type" value="Transcribed_RNA"/>
</dbReference>
<dbReference type="EMBL" id="GEZM01036337">
    <property type="protein sequence ID" value="JAV82773.1"/>
    <property type="molecule type" value="Transcribed_RNA"/>
</dbReference>
<accession>A0A1Y1MHP1</accession>
<proteinExistence type="predicted"/>
<protein>
    <submittedName>
        <fullName evidence="1">Uncharacterized protein</fullName>
    </submittedName>
</protein>
<reference evidence="1" key="1">
    <citation type="journal article" date="2016" name="Sci. Rep.">
        <title>Molecular characterization of firefly nuptial gifts: a multi-omics approach sheds light on postcopulatory sexual selection.</title>
        <authorList>
            <person name="Al-Wathiqui N."/>
            <person name="Fallon T.R."/>
            <person name="South A."/>
            <person name="Weng J.K."/>
            <person name="Lewis S.M."/>
        </authorList>
    </citation>
    <scope>NUCLEOTIDE SEQUENCE</scope>
</reference>
<dbReference type="AlphaFoldDB" id="A0A1Y1MHP1"/>
<sequence length="107" mass="12260">MKMEVKSTDTKLSWSDLKSVVNDLRRQLSSLSTMVPTSISFRTLQDGRTRIYFLSTPQNGWEMTLLYTDVPNSSEGTSLRLQSNCRRTIIMGKEEVNYVGYNVVRNS</sequence>
<dbReference type="EMBL" id="GEZM01036332">
    <property type="protein sequence ID" value="JAV82789.1"/>
    <property type="molecule type" value="Transcribed_RNA"/>
</dbReference>
<dbReference type="EMBL" id="GEZM01036333">
    <property type="protein sequence ID" value="JAV82786.1"/>
    <property type="molecule type" value="Transcribed_RNA"/>
</dbReference>